<evidence type="ECO:0000256" key="16">
    <source>
        <dbReference type="ARBA" id="ARBA00047594"/>
    </source>
</evidence>
<evidence type="ECO:0000256" key="15">
    <source>
        <dbReference type="ARBA" id="ARBA00032932"/>
    </source>
</evidence>
<dbReference type="PANTHER" id="PTHR30622">
    <property type="entry name" value="UNDECAPRENYL-DIPHOSPHATASE"/>
    <property type="match status" value="1"/>
</dbReference>
<protein>
    <recommendedName>
        <fullName evidence="4 17">Undecaprenyl-diphosphatase</fullName>
        <ecNumber evidence="3 17">3.6.1.27</ecNumber>
    </recommendedName>
    <alternativeName>
        <fullName evidence="15 17">Bacitracin resistance protein</fullName>
    </alternativeName>
    <alternativeName>
        <fullName evidence="14 17">Undecaprenyl pyrophosphate phosphatase</fullName>
    </alternativeName>
</protein>
<evidence type="ECO:0000256" key="1">
    <source>
        <dbReference type="ARBA" id="ARBA00004651"/>
    </source>
</evidence>
<evidence type="ECO:0000256" key="12">
    <source>
        <dbReference type="ARBA" id="ARBA00023251"/>
    </source>
</evidence>
<comment type="subcellular location">
    <subcellularLocation>
        <location evidence="1 17">Cell membrane</location>
        <topology evidence="1 17">Multi-pass membrane protein</topology>
    </subcellularLocation>
</comment>
<feature type="transmembrane region" description="Helical" evidence="17">
    <location>
        <begin position="259"/>
        <end position="279"/>
    </location>
</feature>
<keyword evidence="8 17" id="KW-0133">Cell shape</keyword>
<dbReference type="HAMAP" id="MF_01006">
    <property type="entry name" value="Undec_diphosphatase"/>
    <property type="match status" value="1"/>
</dbReference>
<feature type="transmembrane region" description="Helical" evidence="17">
    <location>
        <begin position="291"/>
        <end position="309"/>
    </location>
</feature>
<keyword evidence="9 17" id="KW-0573">Peptidoglycan synthesis</keyword>
<evidence type="ECO:0000256" key="17">
    <source>
        <dbReference type="HAMAP-Rule" id="MF_01006"/>
    </source>
</evidence>
<keyword evidence="20" id="KW-1185">Reference proteome</keyword>
<keyword evidence="10 17" id="KW-1133">Transmembrane helix</keyword>
<gene>
    <name evidence="19" type="primary">bacA</name>
    <name evidence="17" type="synonym">uppP</name>
    <name evidence="19" type="ORF">GCM10007170_06740</name>
</gene>
<evidence type="ECO:0000256" key="4">
    <source>
        <dbReference type="ARBA" id="ARBA00021581"/>
    </source>
</evidence>
<accession>A0ABQ2AKC6</accession>
<keyword evidence="11 17" id="KW-0472">Membrane</keyword>
<keyword evidence="5 17" id="KW-1003">Cell membrane</keyword>
<comment type="caution">
    <text evidence="19">The sequence shown here is derived from an EMBL/GenBank/DDBJ whole genome shotgun (WGS) entry which is preliminary data.</text>
</comment>
<feature type="transmembrane region" description="Helical" evidence="17">
    <location>
        <begin position="47"/>
        <end position="70"/>
    </location>
</feature>
<dbReference type="Pfam" id="PF02673">
    <property type="entry name" value="BacA"/>
    <property type="match status" value="1"/>
</dbReference>
<keyword evidence="13 17" id="KW-0961">Cell wall biogenesis/degradation</keyword>
<feature type="transmembrane region" description="Helical" evidence="17">
    <location>
        <begin position="118"/>
        <end position="140"/>
    </location>
</feature>
<dbReference type="PANTHER" id="PTHR30622:SF4">
    <property type="entry name" value="UNDECAPRENYL-DIPHOSPHATASE"/>
    <property type="match status" value="1"/>
</dbReference>
<comment type="miscellaneous">
    <text evidence="17">Bacitracin is thought to be involved in the inhibition of peptidoglycan synthesis by sequestering undecaprenyl diphosphate, thereby reducing the pool of lipid carrier available.</text>
</comment>
<evidence type="ECO:0000256" key="9">
    <source>
        <dbReference type="ARBA" id="ARBA00022984"/>
    </source>
</evidence>
<evidence type="ECO:0000256" key="5">
    <source>
        <dbReference type="ARBA" id="ARBA00022475"/>
    </source>
</evidence>
<keyword evidence="6 17" id="KW-0812">Transmembrane</keyword>
<evidence type="ECO:0000256" key="11">
    <source>
        <dbReference type="ARBA" id="ARBA00023136"/>
    </source>
</evidence>
<comment type="similarity">
    <text evidence="2 17">Belongs to the UppP family.</text>
</comment>
<proteinExistence type="inferred from homology"/>
<evidence type="ECO:0000256" key="6">
    <source>
        <dbReference type="ARBA" id="ARBA00022692"/>
    </source>
</evidence>
<name>A0ABQ2AKC6_9MICC</name>
<sequence>MINMIQAAILGFLQGLTELFPISSLGHSVILPKLFGWNLDQNSGDFLTFLIATHLATAIVLFIFFLKDWIEIFKGLARSVRARKISPTDTYAKLGWLLIVGTIPAGILGLVLEKPIRALFASPLTAAAFLVVNGLVLFTAERLRRRETQRVEPLSVSARTSPHGAQEPREPAANAEDSDAGIATVLSWKQALGIGAAQAAALVPGISRSGSSMVGGLLSGLNNENAARFSFLLATPVIGAAAVLKLPELFSPAMADQRGVFLVGALCSAVAAWFATKFLLRFFETRTLTPFAIYCVVGGGIYFVAMLVMG</sequence>
<dbReference type="EMBL" id="BMFW01000002">
    <property type="protein sequence ID" value="GGH91184.1"/>
    <property type="molecule type" value="Genomic_DNA"/>
</dbReference>
<organism evidence="19 20">
    <name type="scientific">Arthrobacter liuii</name>
    <dbReference type="NCBI Taxonomy" id="1476996"/>
    <lineage>
        <taxon>Bacteria</taxon>
        <taxon>Bacillati</taxon>
        <taxon>Actinomycetota</taxon>
        <taxon>Actinomycetes</taxon>
        <taxon>Micrococcales</taxon>
        <taxon>Micrococcaceae</taxon>
        <taxon>Arthrobacter</taxon>
    </lineage>
</organism>
<comment type="catalytic activity">
    <reaction evidence="16 17">
        <text>di-trans,octa-cis-undecaprenyl diphosphate + H2O = di-trans,octa-cis-undecaprenyl phosphate + phosphate + H(+)</text>
        <dbReference type="Rhea" id="RHEA:28094"/>
        <dbReference type="ChEBI" id="CHEBI:15377"/>
        <dbReference type="ChEBI" id="CHEBI:15378"/>
        <dbReference type="ChEBI" id="CHEBI:43474"/>
        <dbReference type="ChEBI" id="CHEBI:58405"/>
        <dbReference type="ChEBI" id="CHEBI:60392"/>
        <dbReference type="EC" id="3.6.1.27"/>
    </reaction>
</comment>
<evidence type="ECO:0000256" key="3">
    <source>
        <dbReference type="ARBA" id="ARBA00012374"/>
    </source>
</evidence>
<evidence type="ECO:0000256" key="8">
    <source>
        <dbReference type="ARBA" id="ARBA00022960"/>
    </source>
</evidence>
<keyword evidence="12 17" id="KW-0046">Antibiotic resistance</keyword>
<evidence type="ECO:0000256" key="13">
    <source>
        <dbReference type="ARBA" id="ARBA00023316"/>
    </source>
</evidence>
<evidence type="ECO:0000256" key="10">
    <source>
        <dbReference type="ARBA" id="ARBA00022989"/>
    </source>
</evidence>
<dbReference type="InterPro" id="IPR003824">
    <property type="entry name" value="UppP"/>
</dbReference>
<dbReference type="Proteomes" id="UP000643279">
    <property type="component" value="Unassembled WGS sequence"/>
</dbReference>
<feature type="transmembrane region" description="Helical" evidence="17">
    <location>
        <begin position="229"/>
        <end position="247"/>
    </location>
</feature>
<evidence type="ECO:0000256" key="18">
    <source>
        <dbReference type="SAM" id="MobiDB-lite"/>
    </source>
</evidence>
<evidence type="ECO:0000256" key="2">
    <source>
        <dbReference type="ARBA" id="ARBA00010621"/>
    </source>
</evidence>
<feature type="transmembrane region" description="Helical" evidence="17">
    <location>
        <begin position="91"/>
        <end position="112"/>
    </location>
</feature>
<evidence type="ECO:0000256" key="7">
    <source>
        <dbReference type="ARBA" id="ARBA00022801"/>
    </source>
</evidence>
<comment type="function">
    <text evidence="17">Catalyzes the dephosphorylation of undecaprenyl diphosphate (UPP). Confers resistance to bacitracin.</text>
</comment>
<feature type="region of interest" description="Disordered" evidence="18">
    <location>
        <begin position="151"/>
        <end position="176"/>
    </location>
</feature>
<reference evidence="20" key="1">
    <citation type="journal article" date="2019" name="Int. J. Syst. Evol. Microbiol.">
        <title>The Global Catalogue of Microorganisms (GCM) 10K type strain sequencing project: providing services to taxonomists for standard genome sequencing and annotation.</title>
        <authorList>
            <consortium name="The Broad Institute Genomics Platform"/>
            <consortium name="The Broad Institute Genome Sequencing Center for Infectious Disease"/>
            <person name="Wu L."/>
            <person name="Ma J."/>
        </authorList>
    </citation>
    <scope>NUCLEOTIDE SEQUENCE [LARGE SCALE GENOMIC DNA]</scope>
    <source>
        <strain evidence="20">CGMCC 1.12778</strain>
    </source>
</reference>
<evidence type="ECO:0000313" key="19">
    <source>
        <dbReference type="EMBL" id="GGH91184.1"/>
    </source>
</evidence>
<dbReference type="EC" id="3.6.1.27" evidence="3 17"/>
<keyword evidence="7 17" id="KW-0378">Hydrolase</keyword>
<evidence type="ECO:0000313" key="20">
    <source>
        <dbReference type="Proteomes" id="UP000643279"/>
    </source>
</evidence>
<evidence type="ECO:0000256" key="14">
    <source>
        <dbReference type="ARBA" id="ARBA00032707"/>
    </source>
</evidence>